<accession>A0ABZ1TLD3</accession>
<name>A0ABZ1TLD3_STRVG</name>
<dbReference type="RefSeq" id="WP_328964895.1">
    <property type="nucleotide sequence ID" value="NZ_CP108090.1"/>
</dbReference>
<organism evidence="1 2">
    <name type="scientific">Streptomyces virginiae</name>
    <name type="common">Streptomyces cinnamonensis</name>
    <dbReference type="NCBI Taxonomy" id="1961"/>
    <lineage>
        <taxon>Bacteria</taxon>
        <taxon>Bacillati</taxon>
        <taxon>Actinomycetota</taxon>
        <taxon>Actinomycetes</taxon>
        <taxon>Kitasatosporales</taxon>
        <taxon>Streptomycetaceae</taxon>
        <taxon>Streptomyces</taxon>
    </lineage>
</organism>
<gene>
    <name evidence="1" type="ORF">OG517_37320</name>
</gene>
<sequence>MIVFYACAGLPIAALVAYLLWSDRATRTKNLDGLQTEDKARQQARFDKMSPARRLYIPPNELNRRNRR</sequence>
<keyword evidence="2" id="KW-1185">Reference proteome</keyword>
<reference evidence="1" key="1">
    <citation type="submission" date="2022-10" db="EMBL/GenBank/DDBJ databases">
        <title>The complete genomes of actinobacterial strains from the NBC collection.</title>
        <authorList>
            <person name="Joergensen T.S."/>
            <person name="Alvarez Arevalo M."/>
            <person name="Sterndorff E.B."/>
            <person name="Faurdal D."/>
            <person name="Vuksanovic O."/>
            <person name="Mourched A.-S."/>
            <person name="Charusanti P."/>
            <person name="Shaw S."/>
            <person name="Blin K."/>
            <person name="Weber T."/>
        </authorList>
    </citation>
    <scope>NUCLEOTIDE SEQUENCE</scope>
    <source>
        <strain evidence="1">NBC_00248</strain>
    </source>
</reference>
<evidence type="ECO:0000313" key="2">
    <source>
        <dbReference type="Proteomes" id="UP001432039"/>
    </source>
</evidence>
<proteinExistence type="predicted"/>
<dbReference type="Proteomes" id="UP001432039">
    <property type="component" value="Chromosome"/>
</dbReference>
<protein>
    <submittedName>
        <fullName evidence="1">Uncharacterized protein</fullName>
    </submittedName>
</protein>
<dbReference type="EMBL" id="CP108090">
    <property type="protein sequence ID" value="WUQ16634.1"/>
    <property type="molecule type" value="Genomic_DNA"/>
</dbReference>
<evidence type="ECO:0000313" key="1">
    <source>
        <dbReference type="EMBL" id="WUQ16634.1"/>
    </source>
</evidence>